<dbReference type="GO" id="GO:0005524">
    <property type="term" value="F:ATP binding"/>
    <property type="evidence" value="ECO:0007669"/>
    <property type="project" value="UniProtKB-KW"/>
</dbReference>
<evidence type="ECO:0000313" key="5">
    <source>
        <dbReference type="Proteomes" id="UP001314170"/>
    </source>
</evidence>
<accession>A0AAV1STZ1</accession>
<organism evidence="4 5">
    <name type="scientific">Dovyalis caffra</name>
    <dbReference type="NCBI Taxonomy" id="77055"/>
    <lineage>
        <taxon>Eukaryota</taxon>
        <taxon>Viridiplantae</taxon>
        <taxon>Streptophyta</taxon>
        <taxon>Embryophyta</taxon>
        <taxon>Tracheophyta</taxon>
        <taxon>Spermatophyta</taxon>
        <taxon>Magnoliopsida</taxon>
        <taxon>eudicotyledons</taxon>
        <taxon>Gunneridae</taxon>
        <taxon>Pentapetalae</taxon>
        <taxon>rosids</taxon>
        <taxon>fabids</taxon>
        <taxon>Malpighiales</taxon>
        <taxon>Salicaceae</taxon>
        <taxon>Flacourtieae</taxon>
        <taxon>Dovyalis</taxon>
    </lineage>
</organism>
<dbReference type="SUPFAM" id="SSF57850">
    <property type="entry name" value="RING/U-box"/>
    <property type="match status" value="1"/>
</dbReference>
<dbReference type="InterPro" id="IPR050628">
    <property type="entry name" value="SNF2_RAD54_helicase_TF"/>
</dbReference>
<name>A0AAV1STZ1_9ROSI</name>
<dbReference type="AlphaFoldDB" id="A0AAV1STZ1"/>
<dbReference type="GO" id="GO:0006281">
    <property type="term" value="P:DNA repair"/>
    <property type="evidence" value="ECO:0007669"/>
    <property type="project" value="TreeGrafter"/>
</dbReference>
<dbReference type="PANTHER" id="PTHR45626:SF22">
    <property type="entry name" value="DNA REPAIR PROTEIN RAD5"/>
    <property type="match status" value="1"/>
</dbReference>
<dbReference type="Gene3D" id="3.30.40.10">
    <property type="entry name" value="Zinc/RING finger domain, C3HC4 (zinc finger)"/>
    <property type="match status" value="1"/>
</dbReference>
<proteinExistence type="predicted"/>
<dbReference type="EMBL" id="CAWUPB010001197">
    <property type="protein sequence ID" value="CAK7356268.1"/>
    <property type="molecule type" value="Genomic_DNA"/>
</dbReference>
<evidence type="ECO:0000256" key="3">
    <source>
        <dbReference type="ARBA" id="ARBA00022840"/>
    </source>
</evidence>
<gene>
    <name evidence="4" type="ORF">DCAF_LOCUS26539</name>
</gene>
<dbReference type="InterPro" id="IPR013083">
    <property type="entry name" value="Znf_RING/FYVE/PHD"/>
</dbReference>
<dbReference type="GO" id="GO:0008094">
    <property type="term" value="F:ATP-dependent activity, acting on DNA"/>
    <property type="evidence" value="ECO:0007669"/>
    <property type="project" value="TreeGrafter"/>
</dbReference>
<evidence type="ECO:0000313" key="4">
    <source>
        <dbReference type="EMBL" id="CAK7356268.1"/>
    </source>
</evidence>
<keyword evidence="5" id="KW-1185">Reference proteome</keyword>
<keyword evidence="3" id="KW-0067">ATP-binding</keyword>
<dbReference type="GO" id="GO:0005634">
    <property type="term" value="C:nucleus"/>
    <property type="evidence" value="ECO:0007669"/>
    <property type="project" value="TreeGrafter"/>
</dbReference>
<keyword evidence="2" id="KW-0378">Hydrolase</keyword>
<comment type="caution">
    <text evidence="4">The sequence shown here is derived from an EMBL/GenBank/DDBJ whole genome shotgun (WGS) entry which is preliminary data.</text>
</comment>
<protein>
    <submittedName>
        <fullName evidence="4">Uncharacterized protein</fullName>
    </submittedName>
</protein>
<evidence type="ECO:0000256" key="2">
    <source>
        <dbReference type="ARBA" id="ARBA00022801"/>
    </source>
</evidence>
<dbReference type="GO" id="GO:0016787">
    <property type="term" value="F:hydrolase activity"/>
    <property type="evidence" value="ECO:0007669"/>
    <property type="project" value="UniProtKB-KW"/>
</dbReference>
<sequence>MKPSWTLTCNPKPYRNKISTGCPNRRKELKARKQQKLLIHIGRLIIYPINTDDKRGSEFDDLETHSKSGSISIFVHYDGYKINKPKVISGYDVVLATYGVLTEAYKHNTLEDLYDLLCFLHVKPWYNLDMSFATQACIEDVVEAIHHINSATIRRLAPTLAYIEEVVEGIRREKMRVSICMESANDPLLTSCTHWIYGECLISCRRTPISGICPIRQTQLQGNDLITYQTESKFRVDVEND</sequence>
<reference evidence="4 5" key="1">
    <citation type="submission" date="2024-01" db="EMBL/GenBank/DDBJ databases">
        <authorList>
            <person name="Waweru B."/>
        </authorList>
    </citation>
    <scope>NUCLEOTIDE SEQUENCE [LARGE SCALE GENOMIC DNA]</scope>
</reference>
<dbReference type="PANTHER" id="PTHR45626">
    <property type="entry name" value="TRANSCRIPTION TERMINATION FACTOR 2-RELATED"/>
    <property type="match status" value="1"/>
</dbReference>
<keyword evidence="1" id="KW-0547">Nucleotide-binding</keyword>
<evidence type="ECO:0000256" key="1">
    <source>
        <dbReference type="ARBA" id="ARBA00022741"/>
    </source>
</evidence>
<dbReference type="Proteomes" id="UP001314170">
    <property type="component" value="Unassembled WGS sequence"/>
</dbReference>